<dbReference type="RefSeq" id="XP_072856129.1">
    <property type="nucleotide sequence ID" value="XM_073000028.1"/>
</dbReference>
<evidence type="ECO:0000313" key="4">
    <source>
        <dbReference type="RefSeq" id="XP_072856129.1"/>
    </source>
</evidence>
<accession>A0ABM5GEN6</accession>
<sequence length="189" mass="21060">MGTTTFEPLLLNFFLFRNSLTQLKKERQKASGKMAANRSGLALQITGFLLSVSKSTRKSEDDMLLSSFSLGKVIQNGGKTEKLWPASSLENKIGDEQEDGASKFSNIGSKHHVISHGQPLKLAIMQHPYFALKGPIALPDDAEIESNESTQERRETGDDEDSAILPIGRRDFDMLRCMLGRVYRPCWQA</sequence>
<dbReference type="PANTHER" id="PTHR12091:SF0">
    <property type="entry name" value="PRO-MCH"/>
    <property type="match status" value="1"/>
</dbReference>
<gene>
    <name evidence="4" type="primary">PMCH</name>
</gene>
<feature type="region of interest" description="Disordered" evidence="2">
    <location>
        <begin position="144"/>
        <end position="165"/>
    </location>
</feature>
<name>A0ABM5GEN6_9SAUR</name>
<dbReference type="InterPro" id="IPR005456">
    <property type="entry name" value="Prepro-melanin_conc_hormone"/>
</dbReference>
<dbReference type="Proteomes" id="UP001652642">
    <property type="component" value="Chromosome 5"/>
</dbReference>
<evidence type="ECO:0000256" key="1">
    <source>
        <dbReference type="ARBA" id="ARBA00022729"/>
    </source>
</evidence>
<proteinExistence type="predicted"/>
<dbReference type="PRINTS" id="PR01641">
    <property type="entry name" value="PROMCHFAMILY"/>
</dbReference>
<protein>
    <submittedName>
        <fullName evidence="4">Pro-MCH</fullName>
    </submittedName>
</protein>
<keyword evidence="3" id="KW-1185">Reference proteome</keyword>
<keyword evidence="1" id="KW-0732">Signal</keyword>
<dbReference type="GeneID" id="110084782"/>
<evidence type="ECO:0000256" key="2">
    <source>
        <dbReference type="SAM" id="MobiDB-lite"/>
    </source>
</evidence>
<reference evidence="4" key="1">
    <citation type="submission" date="2025-08" db="UniProtKB">
        <authorList>
            <consortium name="RefSeq"/>
        </authorList>
    </citation>
    <scope>IDENTIFICATION</scope>
</reference>
<dbReference type="Pfam" id="PF05824">
    <property type="entry name" value="Pro-MCH"/>
    <property type="match status" value="1"/>
</dbReference>
<organism evidence="3 4">
    <name type="scientific">Pogona vitticeps</name>
    <name type="common">central bearded dragon</name>
    <dbReference type="NCBI Taxonomy" id="103695"/>
    <lineage>
        <taxon>Eukaryota</taxon>
        <taxon>Metazoa</taxon>
        <taxon>Chordata</taxon>
        <taxon>Craniata</taxon>
        <taxon>Vertebrata</taxon>
        <taxon>Euteleostomi</taxon>
        <taxon>Lepidosauria</taxon>
        <taxon>Squamata</taxon>
        <taxon>Bifurcata</taxon>
        <taxon>Unidentata</taxon>
        <taxon>Episquamata</taxon>
        <taxon>Toxicofera</taxon>
        <taxon>Iguania</taxon>
        <taxon>Acrodonta</taxon>
        <taxon>Agamidae</taxon>
        <taxon>Amphibolurinae</taxon>
        <taxon>Pogona</taxon>
    </lineage>
</organism>
<evidence type="ECO:0000313" key="3">
    <source>
        <dbReference type="Proteomes" id="UP001652642"/>
    </source>
</evidence>
<dbReference type="PANTHER" id="PTHR12091">
    <property type="entry name" value="MELANIN-CONCENTRATING HORMONE"/>
    <property type="match status" value="1"/>
</dbReference>